<dbReference type="InterPro" id="IPR005467">
    <property type="entry name" value="His_kinase_dom"/>
</dbReference>
<dbReference type="SUPFAM" id="SSF52172">
    <property type="entry name" value="CheY-like"/>
    <property type="match status" value="1"/>
</dbReference>
<keyword evidence="3 5" id="KW-0597">Phosphoprotein</keyword>
<dbReference type="InterPro" id="IPR036097">
    <property type="entry name" value="HisK_dim/P_sf"/>
</dbReference>
<dbReference type="InterPro" id="IPR036890">
    <property type="entry name" value="HATPase_C_sf"/>
</dbReference>
<dbReference type="CDD" id="cd00082">
    <property type="entry name" value="HisKA"/>
    <property type="match status" value="1"/>
</dbReference>
<reference evidence="9 10" key="1">
    <citation type="submission" date="2017-02" db="EMBL/GenBank/DDBJ databases">
        <authorList>
            <person name="Peterson S.W."/>
        </authorList>
    </citation>
    <scope>NUCLEOTIDE SEQUENCE [LARGE SCALE GENOMIC DNA]</scope>
    <source>
        <strain evidence="9 10">P15</strain>
    </source>
</reference>
<feature type="domain" description="Histidine kinase" evidence="7">
    <location>
        <begin position="845"/>
        <end position="1063"/>
    </location>
</feature>
<dbReference type="SUPFAM" id="SSF50998">
    <property type="entry name" value="Quinoprotein alcohol dehydrogenase-like"/>
    <property type="match status" value="1"/>
</dbReference>
<feature type="domain" description="Response regulatory" evidence="8">
    <location>
        <begin position="1082"/>
        <end position="1196"/>
    </location>
</feature>
<gene>
    <name evidence="9" type="ORF">SAMN06296058_2630</name>
</gene>
<dbReference type="InterPro" id="IPR004358">
    <property type="entry name" value="Sig_transdc_His_kin-like_C"/>
</dbReference>
<evidence type="ECO:0000259" key="8">
    <source>
        <dbReference type="PROSITE" id="PS50110"/>
    </source>
</evidence>
<dbReference type="InterPro" id="IPR011110">
    <property type="entry name" value="Reg_prop"/>
</dbReference>
<evidence type="ECO:0000256" key="6">
    <source>
        <dbReference type="SAM" id="Phobius"/>
    </source>
</evidence>
<dbReference type="SMART" id="SM00448">
    <property type="entry name" value="REC"/>
    <property type="match status" value="1"/>
</dbReference>
<dbReference type="InterPro" id="IPR003661">
    <property type="entry name" value="HisK_dim/P_dom"/>
</dbReference>
<accession>A0A1T5LKK9</accession>
<dbReference type="Gene3D" id="2.130.10.10">
    <property type="entry name" value="YVTN repeat-like/Quinoprotein amine dehydrogenase"/>
    <property type="match status" value="3"/>
</dbReference>
<dbReference type="SMART" id="SM00387">
    <property type="entry name" value="HATPase_c"/>
    <property type="match status" value="1"/>
</dbReference>
<dbReference type="InterPro" id="IPR015943">
    <property type="entry name" value="WD40/YVTN_repeat-like_dom_sf"/>
</dbReference>
<evidence type="ECO:0000313" key="10">
    <source>
        <dbReference type="Proteomes" id="UP000190341"/>
    </source>
</evidence>
<keyword evidence="10" id="KW-1185">Reference proteome</keyword>
<feature type="transmembrane region" description="Helical" evidence="6">
    <location>
        <begin position="792"/>
        <end position="812"/>
    </location>
</feature>
<organism evidence="9 10">
    <name type="scientific">Pseudoxanthomonas indica</name>
    <dbReference type="NCBI Taxonomy" id="428993"/>
    <lineage>
        <taxon>Bacteria</taxon>
        <taxon>Pseudomonadati</taxon>
        <taxon>Pseudomonadota</taxon>
        <taxon>Gammaproteobacteria</taxon>
        <taxon>Lysobacterales</taxon>
        <taxon>Lysobacteraceae</taxon>
        <taxon>Pseudoxanthomonas</taxon>
    </lineage>
</organism>
<dbReference type="Pfam" id="PF00512">
    <property type="entry name" value="HisKA"/>
    <property type="match status" value="1"/>
</dbReference>
<proteinExistence type="predicted"/>
<dbReference type="CDD" id="cd17546">
    <property type="entry name" value="REC_hyHK_CKI1_RcsC-like"/>
    <property type="match status" value="1"/>
</dbReference>
<evidence type="ECO:0000259" key="7">
    <source>
        <dbReference type="PROSITE" id="PS50109"/>
    </source>
</evidence>
<protein>
    <recommendedName>
        <fullName evidence="2">histidine kinase</fullName>
        <ecNumber evidence="2">2.7.13.3</ecNumber>
    </recommendedName>
</protein>
<feature type="modified residue" description="4-aspartylphosphate" evidence="5">
    <location>
        <position position="1131"/>
    </location>
</feature>
<dbReference type="InterPro" id="IPR011047">
    <property type="entry name" value="Quinoprotein_ADH-like_sf"/>
</dbReference>
<dbReference type="Pfam" id="PF02518">
    <property type="entry name" value="HATPase_c"/>
    <property type="match status" value="1"/>
</dbReference>
<dbReference type="SMART" id="SM00388">
    <property type="entry name" value="HisKA"/>
    <property type="match status" value="1"/>
</dbReference>
<evidence type="ECO:0000256" key="2">
    <source>
        <dbReference type="ARBA" id="ARBA00012438"/>
    </source>
</evidence>
<evidence type="ECO:0000256" key="3">
    <source>
        <dbReference type="ARBA" id="ARBA00022553"/>
    </source>
</evidence>
<dbReference type="EMBL" id="FUZV01000002">
    <property type="protein sequence ID" value="SKC76169.1"/>
    <property type="molecule type" value="Genomic_DNA"/>
</dbReference>
<evidence type="ECO:0000256" key="1">
    <source>
        <dbReference type="ARBA" id="ARBA00000085"/>
    </source>
</evidence>
<sequence>MVEACTGTGGMKGRTSGQWKGKAAAVLLLLVSAWALPAWASVPEIPRFRLMSVADGLPSTTIPVLARDKAGFLWLATWDGVARYDGVNFRVWRHEPDDPASLPGNVVQALHIDEQDRVWVATENGGLSMMGPERRGFRHFRRAQYPEMGSDDIFTITSHGKEVWFGTFGGGLNRITADGRFLRFRPGADDENLPSDNVLSIAFDQQGQMWVGTMSGLVRYDGKRTHAETLPAGEALIIYSLTPDGDSLWAGTSGGMFRWRKDSGWSTPSWSRMFERPNAVNALTPDGSGEYWLASQGGLWHTDGDRAPTPIAQDSQGAGVGRVVQTLLREPDGGLWVPVPTRGVAYLRADWRRIASFTPAQGLGGGLYRGLARSAQGLWLVSSLGGVERLDTVSGEVTPLGQQAERFRQLRFTSVLEDRQGRLWLGHRYGLIRLDPGSGEVREWSNGNGADAVPDSSSIDWLVQARDGSLWLGTQLGSLQRRDADTGKVLTTLTQSESDPLPQEIEAMTLGPDGQPWTAGTAGVRRWDSDTQSFVTVVRAGVERILSFAFVGTDTIWLHRLSGLERWQSSADGWQQSATVGPRQGLPALESTGLAVDPQRRLWLATRRGVFRIELAADKTPAATPSVRVRNFGVRDGLMSQEFNDRGLLMVDDGLLAGSTADGSVMLLDTQLPDSPPHTPNLLIDGLHVSRGDRAVPLSPQGGFELRPDDQELQLSLRLLSYENPLANRYRSRLEGFDPDWVDQGASGERVFSTLRPGHYRLHLQAFDASGTPSEEKVLKFQVLPPWYRSGWGIALLSALGVLLLLALAAAYRRRVRRRTEYQLAQHKREVAEQASLAKTRFLATLGHEVRTPMTGVLGMSELLLGTPLDDRQRNYTSSIQQAGQHLLRLVNDALDLARIEAGKLELDLQPLDLRALVNEVTTMNAPIAQKRGLQFELDYAADAPAHVMGDPLRLRQILHNLLGNAIKFTERGKVGLRVSSLSPQGVRLEVHDTGPGINTHQQARLFQRFEQAEGARTAARYGGSGLGLAICQELAVAMGGAIQVDSKPGLGTRFLVDLPLQTVAAPTPVATQGSGAVEPLNLLLVEDDATVAEVIVALLRARGHQVTHAPNGLAALGEIAAQRFDIALLDLDLPGLDGLALARQLRLGGFSAPLLAITARADAEAEPQARAAGFDAFLRKPVTGDMLAEAVKLARG</sequence>
<evidence type="ECO:0000313" key="9">
    <source>
        <dbReference type="EMBL" id="SKC76169.1"/>
    </source>
</evidence>
<evidence type="ECO:0000256" key="5">
    <source>
        <dbReference type="PROSITE-ProRule" id="PRU00169"/>
    </source>
</evidence>
<dbReference type="Pfam" id="PF00072">
    <property type="entry name" value="Response_reg"/>
    <property type="match status" value="1"/>
</dbReference>
<dbReference type="Proteomes" id="UP000190341">
    <property type="component" value="Unassembled WGS sequence"/>
</dbReference>
<keyword evidence="6" id="KW-0812">Transmembrane</keyword>
<dbReference type="PROSITE" id="PS50109">
    <property type="entry name" value="HIS_KIN"/>
    <property type="match status" value="1"/>
</dbReference>
<dbReference type="PROSITE" id="PS50110">
    <property type="entry name" value="RESPONSE_REGULATORY"/>
    <property type="match status" value="1"/>
</dbReference>
<dbReference type="InterPro" id="IPR011123">
    <property type="entry name" value="Y_Y_Y"/>
</dbReference>
<dbReference type="Pfam" id="PF07495">
    <property type="entry name" value="Y_Y_Y"/>
    <property type="match status" value="1"/>
</dbReference>
<dbReference type="SUPFAM" id="SSF63829">
    <property type="entry name" value="Calcium-dependent phosphotriesterase"/>
    <property type="match status" value="1"/>
</dbReference>
<dbReference type="FunFam" id="3.30.565.10:FF:000010">
    <property type="entry name" value="Sensor histidine kinase RcsC"/>
    <property type="match status" value="1"/>
</dbReference>
<evidence type="ECO:0000256" key="4">
    <source>
        <dbReference type="ARBA" id="ARBA00023012"/>
    </source>
</evidence>
<dbReference type="EC" id="2.7.13.3" evidence="2"/>
<name>A0A1T5LKK9_9GAMM</name>
<keyword evidence="6" id="KW-1133">Transmembrane helix</keyword>
<dbReference type="InterPro" id="IPR001789">
    <property type="entry name" value="Sig_transdc_resp-reg_receiver"/>
</dbReference>
<dbReference type="InterPro" id="IPR013783">
    <property type="entry name" value="Ig-like_fold"/>
</dbReference>
<dbReference type="PANTHER" id="PTHR43547">
    <property type="entry name" value="TWO-COMPONENT HISTIDINE KINASE"/>
    <property type="match status" value="1"/>
</dbReference>
<keyword evidence="4" id="KW-0902">Two-component regulatory system</keyword>
<dbReference type="InterPro" id="IPR011006">
    <property type="entry name" value="CheY-like_superfamily"/>
</dbReference>
<dbReference type="PRINTS" id="PR00344">
    <property type="entry name" value="BCTRLSENSOR"/>
</dbReference>
<dbReference type="STRING" id="428993.SAMN06296058_2630"/>
<dbReference type="PANTHER" id="PTHR43547:SF2">
    <property type="entry name" value="HYBRID SIGNAL TRANSDUCTION HISTIDINE KINASE C"/>
    <property type="match status" value="1"/>
</dbReference>
<dbReference type="AlphaFoldDB" id="A0A1T5LKK9"/>
<dbReference type="Gene3D" id="1.10.287.130">
    <property type="match status" value="1"/>
</dbReference>
<comment type="catalytic activity">
    <reaction evidence="1">
        <text>ATP + protein L-histidine = ADP + protein N-phospho-L-histidine.</text>
        <dbReference type="EC" id="2.7.13.3"/>
    </reaction>
</comment>
<dbReference type="SUPFAM" id="SSF55874">
    <property type="entry name" value="ATPase domain of HSP90 chaperone/DNA topoisomerase II/histidine kinase"/>
    <property type="match status" value="1"/>
</dbReference>
<dbReference type="InterPro" id="IPR003594">
    <property type="entry name" value="HATPase_dom"/>
</dbReference>
<keyword evidence="6" id="KW-0472">Membrane</keyword>
<dbReference type="CDD" id="cd16922">
    <property type="entry name" value="HATPase_EvgS-ArcB-TorS-like"/>
    <property type="match status" value="1"/>
</dbReference>
<dbReference type="Gene3D" id="3.40.50.2300">
    <property type="match status" value="1"/>
</dbReference>
<dbReference type="SUPFAM" id="SSF47384">
    <property type="entry name" value="Homodimeric domain of signal transducing histidine kinase"/>
    <property type="match status" value="1"/>
</dbReference>
<dbReference type="Gene3D" id="3.30.565.10">
    <property type="entry name" value="Histidine kinase-like ATPase, C-terminal domain"/>
    <property type="match status" value="1"/>
</dbReference>
<dbReference type="GO" id="GO:0000155">
    <property type="term" value="F:phosphorelay sensor kinase activity"/>
    <property type="evidence" value="ECO:0007669"/>
    <property type="project" value="InterPro"/>
</dbReference>
<dbReference type="Gene3D" id="2.60.40.10">
    <property type="entry name" value="Immunoglobulins"/>
    <property type="match status" value="1"/>
</dbReference>
<dbReference type="Pfam" id="PF07494">
    <property type="entry name" value="Reg_prop"/>
    <property type="match status" value="2"/>
</dbReference>
<dbReference type="FunFam" id="1.10.287.130:FF:000028">
    <property type="entry name" value="Hybrid signal transduction histidine kinase"/>
    <property type="match status" value="1"/>
</dbReference>